<dbReference type="EMBL" id="RIBY02001357">
    <property type="protein sequence ID" value="KAH9829512.1"/>
    <property type="molecule type" value="Genomic_DNA"/>
</dbReference>
<reference evidence="1 2" key="2">
    <citation type="journal article" date="2021" name="Curr. Genet.">
        <title>Genetic response to nitrogen starvation in the aggressive Eucalyptus foliar pathogen Teratosphaeria destructans.</title>
        <authorList>
            <person name="Havenga M."/>
            <person name="Wingfield B.D."/>
            <person name="Wingfield M.J."/>
            <person name="Dreyer L.L."/>
            <person name="Roets F."/>
            <person name="Aylward J."/>
        </authorList>
    </citation>
    <scope>NUCLEOTIDE SEQUENCE [LARGE SCALE GENOMIC DNA]</scope>
    <source>
        <strain evidence="1">CMW44962</strain>
    </source>
</reference>
<evidence type="ECO:0000313" key="2">
    <source>
        <dbReference type="Proteomes" id="UP001138500"/>
    </source>
</evidence>
<gene>
    <name evidence="1" type="ORF">Tdes44962_MAKER09113</name>
</gene>
<accession>A0A9W7SUA6</accession>
<organism evidence="1 2">
    <name type="scientific">Teratosphaeria destructans</name>
    <dbReference type="NCBI Taxonomy" id="418781"/>
    <lineage>
        <taxon>Eukaryota</taxon>
        <taxon>Fungi</taxon>
        <taxon>Dikarya</taxon>
        <taxon>Ascomycota</taxon>
        <taxon>Pezizomycotina</taxon>
        <taxon>Dothideomycetes</taxon>
        <taxon>Dothideomycetidae</taxon>
        <taxon>Mycosphaerellales</taxon>
        <taxon>Teratosphaeriaceae</taxon>
        <taxon>Teratosphaeria</taxon>
    </lineage>
</organism>
<proteinExistence type="predicted"/>
<dbReference type="Proteomes" id="UP001138500">
    <property type="component" value="Unassembled WGS sequence"/>
</dbReference>
<name>A0A9W7SUA6_9PEZI</name>
<feature type="non-terminal residue" evidence="1">
    <location>
        <position position="1"/>
    </location>
</feature>
<keyword evidence="2" id="KW-1185">Reference proteome</keyword>
<sequence>GRTTASRSTRVGAAGVLADRVEGGDEGVQRGGGVVAGEPDGLAVVRVAGAALGVVVLLLAFVDDGDAVGEQGEGEDVLGERQVAGRGGEAGLVVVLAEGAEEAGVGAVGLDAVDGVGEVGHGARGAGEGGEEGGISACAPCGQRDIRADASRFVRESLEGSSGSCGCAHVSRSWGSGCLL</sequence>
<protein>
    <submittedName>
        <fullName evidence="1">Uncharacterized protein</fullName>
    </submittedName>
</protein>
<dbReference type="AlphaFoldDB" id="A0A9W7SUA6"/>
<reference evidence="1 2" key="1">
    <citation type="journal article" date="2018" name="IMA Fungus">
        <title>IMA Genome-F 10: Nine draft genome sequences of Claviceps purpurea s.lat., including C. arundinis, C. humidiphila, and C. cf. spartinae, pseudomolecules for the pitch canker pathogen Fusarium circinatum, draft genome of Davidsoniella eucalypti, Grosmannia galeiformis, Quambalaria eucalypti, and Teratosphaeria destructans.</title>
        <authorList>
            <person name="Wingfield B.D."/>
            <person name="Liu M."/>
            <person name="Nguyen H.D."/>
            <person name="Lane F.A."/>
            <person name="Morgan S.W."/>
            <person name="De Vos L."/>
            <person name="Wilken P.M."/>
            <person name="Duong T.A."/>
            <person name="Aylward J."/>
            <person name="Coetzee M.P."/>
            <person name="Dadej K."/>
            <person name="De Beer Z.W."/>
            <person name="Findlay W."/>
            <person name="Havenga M."/>
            <person name="Kolarik M."/>
            <person name="Menzies J.G."/>
            <person name="Naidoo K."/>
            <person name="Pochopski O."/>
            <person name="Shoukouhi P."/>
            <person name="Santana Q.C."/>
            <person name="Seifert K.A."/>
            <person name="Soal N."/>
            <person name="Steenkamp E.T."/>
            <person name="Tatham C.T."/>
            <person name="van der Nest M.A."/>
            <person name="Wingfield M.J."/>
        </authorList>
    </citation>
    <scope>NUCLEOTIDE SEQUENCE [LARGE SCALE GENOMIC DNA]</scope>
    <source>
        <strain evidence="1">CMW44962</strain>
    </source>
</reference>
<evidence type="ECO:0000313" key="1">
    <source>
        <dbReference type="EMBL" id="KAH9829512.1"/>
    </source>
</evidence>
<comment type="caution">
    <text evidence="1">The sequence shown here is derived from an EMBL/GenBank/DDBJ whole genome shotgun (WGS) entry which is preliminary data.</text>
</comment>